<feature type="compositionally biased region" description="Polar residues" evidence="1">
    <location>
        <begin position="233"/>
        <end position="248"/>
    </location>
</feature>
<protein>
    <recommendedName>
        <fullName evidence="2">PIN domain-containing protein</fullName>
    </recommendedName>
</protein>
<feature type="domain" description="PIN" evidence="2">
    <location>
        <begin position="312"/>
        <end position="438"/>
    </location>
</feature>
<dbReference type="SUPFAM" id="SSF88723">
    <property type="entry name" value="PIN domain-like"/>
    <property type="match status" value="1"/>
</dbReference>
<reference evidence="3" key="2">
    <citation type="submission" date="2020-05" db="UniProtKB">
        <authorList>
            <consortium name="EnsemblMetazoa"/>
        </authorList>
    </citation>
    <scope>IDENTIFICATION</scope>
    <source>
        <strain evidence="3">FAR1</strain>
    </source>
</reference>
<feature type="compositionally biased region" description="Low complexity" evidence="1">
    <location>
        <begin position="75"/>
        <end position="87"/>
    </location>
</feature>
<sequence length="459" mass="50113">MSSKRNITATTRDKPPLNGSKTMITPNTSSSNPAVTVAMTKASKSSVLTPVTPVAKRLSVPIIAPHAITPIITKDSTASSSSRRYSAPNKIPDASSSAKLEKPLSTIVKAKSRKDKGLPVAWRKDLYGARPGSAQERLENLREALQKEVEEQKAKASTSKQVKCPPTGKSATDRKASLAFPDIVPSASTAPSILPDTTIATIATILRVPITSVEPENLESNHEMEVDDVEMESPNTTPSSPVATGNNSDSMDCDTFMEFKQTEVIKDSAKLATPLIPEHGVEKDSKDEEKKSDSQKLKTNYKNVLSAYSSCLFCVIDTSVFIEHYKDFESFLTKKYVGRQPIVVVPYKVLHELDTVKHKKPQLASNITPVVKFLHRMLRVKDARVKGQHPWDDTVELMPIITPDDSIINCALQVQSATDGSGADVSIVLVSNDCNMLTKALVANLNSCTMEELQKEYSF</sequence>
<dbReference type="VEuPathDB" id="VectorBase:AFAF001083"/>
<dbReference type="AlphaFoldDB" id="A0A182Q195"/>
<proteinExistence type="predicted"/>
<dbReference type="STRING" id="69004.A0A182Q195"/>
<feature type="region of interest" description="Disordered" evidence="1">
    <location>
        <begin position="75"/>
        <end position="98"/>
    </location>
</feature>
<dbReference type="PANTHER" id="PTHR16161:SF0">
    <property type="entry name" value="TRANSCRIPTIONAL PROTEIN SWT1"/>
    <property type="match status" value="1"/>
</dbReference>
<keyword evidence="4" id="KW-1185">Reference proteome</keyword>
<feature type="compositionally biased region" description="Basic and acidic residues" evidence="1">
    <location>
        <begin position="279"/>
        <end position="296"/>
    </location>
</feature>
<dbReference type="Pfam" id="PF13638">
    <property type="entry name" value="PIN_4"/>
    <property type="match status" value="1"/>
</dbReference>
<reference evidence="4" key="1">
    <citation type="submission" date="2014-01" db="EMBL/GenBank/DDBJ databases">
        <title>The Genome Sequence of Anopheles farauti FAR1 (V2).</title>
        <authorList>
            <consortium name="The Broad Institute Genomics Platform"/>
            <person name="Neafsey D.E."/>
            <person name="Besansky N."/>
            <person name="Howell P."/>
            <person name="Walton C."/>
            <person name="Young S.K."/>
            <person name="Zeng Q."/>
            <person name="Gargeya S."/>
            <person name="Fitzgerald M."/>
            <person name="Haas B."/>
            <person name="Abouelleil A."/>
            <person name="Allen A.W."/>
            <person name="Alvarado L."/>
            <person name="Arachchi H.M."/>
            <person name="Berlin A.M."/>
            <person name="Chapman S.B."/>
            <person name="Gainer-Dewar J."/>
            <person name="Goldberg J."/>
            <person name="Griggs A."/>
            <person name="Gujja S."/>
            <person name="Hansen M."/>
            <person name="Howarth C."/>
            <person name="Imamovic A."/>
            <person name="Ireland A."/>
            <person name="Larimer J."/>
            <person name="McCowan C."/>
            <person name="Murphy C."/>
            <person name="Pearson M."/>
            <person name="Poon T.W."/>
            <person name="Priest M."/>
            <person name="Roberts A."/>
            <person name="Saif S."/>
            <person name="Shea T."/>
            <person name="Sisk P."/>
            <person name="Sykes S."/>
            <person name="Wortman J."/>
            <person name="Nusbaum C."/>
            <person name="Birren B."/>
        </authorList>
    </citation>
    <scope>NUCLEOTIDE SEQUENCE [LARGE SCALE GENOMIC DNA]</scope>
    <source>
        <strain evidence="4">FAR1</strain>
    </source>
</reference>
<name>A0A182Q195_9DIPT</name>
<accession>A0A182Q195</accession>
<feature type="region of interest" description="Disordered" evidence="1">
    <location>
        <begin position="216"/>
        <end position="248"/>
    </location>
</feature>
<dbReference type="Proteomes" id="UP000075886">
    <property type="component" value="Unassembled WGS sequence"/>
</dbReference>
<feature type="compositionally biased region" description="Polar residues" evidence="1">
    <location>
        <begin position="1"/>
        <end position="10"/>
    </location>
</feature>
<dbReference type="InterPro" id="IPR029060">
    <property type="entry name" value="PIN-like_dom_sf"/>
</dbReference>
<evidence type="ECO:0000256" key="1">
    <source>
        <dbReference type="SAM" id="MobiDB-lite"/>
    </source>
</evidence>
<evidence type="ECO:0000313" key="3">
    <source>
        <dbReference type="EnsemblMetazoa" id="AFAF001083-PA"/>
    </source>
</evidence>
<feature type="compositionally biased region" description="Polar residues" evidence="1">
    <location>
        <begin position="19"/>
        <end position="33"/>
    </location>
</feature>
<feature type="region of interest" description="Disordered" evidence="1">
    <location>
        <begin position="276"/>
        <end position="296"/>
    </location>
</feature>
<dbReference type="SMART" id="SM00670">
    <property type="entry name" value="PINc"/>
    <property type="match status" value="1"/>
</dbReference>
<feature type="region of interest" description="Disordered" evidence="1">
    <location>
        <begin position="1"/>
        <end position="33"/>
    </location>
</feature>
<dbReference type="Gene3D" id="3.40.50.1010">
    <property type="entry name" value="5'-nuclease"/>
    <property type="match status" value="1"/>
</dbReference>
<feature type="region of interest" description="Disordered" evidence="1">
    <location>
        <begin position="149"/>
        <end position="174"/>
    </location>
</feature>
<dbReference type="EMBL" id="AXCN02000020">
    <property type="status" value="NOT_ANNOTATED_CDS"/>
    <property type="molecule type" value="Genomic_DNA"/>
</dbReference>
<dbReference type="InterPro" id="IPR002716">
    <property type="entry name" value="PIN_dom"/>
</dbReference>
<organism evidence="3 4">
    <name type="scientific">Anopheles farauti</name>
    <dbReference type="NCBI Taxonomy" id="69004"/>
    <lineage>
        <taxon>Eukaryota</taxon>
        <taxon>Metazoa</taxon>
        <taxon>Ecdysozoa</taxon>
        <taxon>Arthropoda</taxon>
        <taxon>Hexapoda</taxon>
        <taxon>Insecta</taxon>
        <taxon>Pterygota</taxon>
        <taxon>Neoptera</taxon>
        <taxon>Endopterygota</taxon>
        <taxon>Diptera</taxon>
        <taxon>Nematocera</taxon>
        <taxon>Culicoidea</taxon>
        <taxon>Culicidae</taxon>
        <taxon>Anophelinae</taxon>
        <taxon>Anopheles</taxon>
    </lineage>
</organism>
<dbReference type="InterPro" id="IPR052626">
    <property type="entry name" value="SWT1_Regulator"/>
</dbReference>
<evidence type="ECO:0000313" key="4">
    <source>
        <dbReference type="Proteomes" id="UP000075886"/>
    </source>
</evidence>
<dbReference type="PANTHER" id="PTHR16161">
    <property type="entry name" value="TRANSCRIPTIONAL PROTEIN SWT1"/>
    <property type="match status" value="1"/>
</dbReference>
<dbReference type="GO" id="GO:0005634">
    <property type="term" value="C:nucleus"/>
    <property type="evidence" value="ECO:0007669"/>
    <property type="project" value="TreeGrafter"/>
</dbReference>
<dbReference type="EnsemblMetazoa" id="AFAF001083-RA">
    <property type="protein sequence ID" value="AFAF001083-PA"/>
    <property type="gene ID" value="AFAF001083"/>
</dbReference>
<evidence type="ECO:0000259" key="2">
    <source>
        <dbReference type="SMART" id="SM00670"/>
    </source>
</evidence>